<dbReference type="Proteomes" id="UP000186309">
    <property type="component" value="Chromosome"/>
</dbReference>
<sequence length="67" mass="6761">MQRLIVAALAPVVVCSLAFLSGCGGDEDRATVTSSPEAKKADAGAQNGMMELMQTKGAAKAKPAAKP</sequence>
<gene>
    <name evidence="3" type="ORF">BSF38_04185</name>
</gene>
<reference evidence="4" key="1">
    <citation type="submission" date="2016-12" db="EMBL/GenBank/DDBJ databases">
        <title>Comparative genomics of four Isosphaeraceae planctomycetes: a common pool of plasmids and glycoside hydrolase genes.</title>
        <authorList>
            <person name="Ivanova A."/>
        </authorList>
    </citation>
    <scope>NUCLEOTIDE SEQUENCE [LARGE SCALE GENOMIC DNA]</scope>
    <source>
        <strain evidence="4">PX4</strain>
    </source>
</reference>
<keyword evidence="2" id="KW-0732">Signal</keyword>
<evidence type="ECO:0000256" key="2">
    <source>
        <dbReference type="SAM" id="SignalP"/>
    </source>
</evidence>
<feature type="region of interest" description="Disordered" evidence="1">
    <location>
        <begin position="26"/>
        <end position="67"/>
    </location>
</feature>
<organism evidence="3 4">
    <name type="scientific">Paludisphaera borealis</name>
    <dbReference type="NCBI Taxonomy" id="1387353"/>
    <lineage>
        <taxon>Bacteria</taxon>
        <taxon>Pseudomonadati</taxon>
        <taxon>Planctomycetota</taxon>
        <taxon>Planctomycetia</taxon>
        <taxon>Isosphaerales</taxon>
        <taxon>Isosphaeraceae</taxon>
        <taxon>Paludisphaera</taxon>
    </lineage>
</organism>
<dbReference type="PROSITE" id="PS51257">
    <property type="entry name" value="PROKAR_LIPOPROTEIN"/>
    <property type="match status" value="1"/>
</dbReference>
<dbReference type="EMBL" id="CP019082">
    <property type="protein sequence ID" value="APW62635.1"/>
    <property type="molecule type" value="Genomic_DNA"/>
</dbReference>
<feature type="signal peptide" evidence="2">
    <location>
        <begin position="1"/>
        <end position="18"/>
    </location>
</feature>
<protein>
    <submittedName>
        <fullName evidence="3">Uncharacterized protein</fullName>
    </submittedName>
</protein>
<dbReference type="AlphaFoldDB" id="A0A1U7CUM6"/>
<keyword evidence="4" id="KW-1185">Reference proteome</keyword>
<evidence type="ECO:0000256" key="1">
    <source>
        <dbReference type="SAM" id="MobiDB-lite"/>
    </source>
</evidence>
<evidence type="ECO:0000313" key="4">
    <source>
        <dbReference type="Proteomes" id="UP000186309"/>
    </source>
</evidence>
<evidence type="ECO:0000313" key="3">
    <source>
        <dbReference type="EMBL" id="APW62635.1"/>
    </source>
</evidence>
<dbReference type="RefSeq" id="WP_076348880.1">
    <property type="nucleotide sequence ID" value="NZ_CP019082.1"/>
</dbReference>
<feature type="chain" id="PRO_5012301546" evidence="2">
    <location>
        <begin position="19"/>
        <end position="67"/>
    </location>
</feature>
<name>A0A1U7CUM6_9BACT</name>
<accession>A0A1U7CUM6</accession>
<dbReference type="KEGG" id="pbor:BSF38_04185"/>
<proteinExistence type="predicted"/>
<feature type="compositionally biased region" description="Low complexity" evidence="1">
    <location>
        <begin position="58"/>
        <end position="67"/>
    </location>
</feature>